<reference evidence="2" key="1">
    <citation type="journal article" date="2022" name="Mol. Ecol. Resour.">
        <title>The genomes of chicory, endive, great burdock and yacon provide insights into Asteraceae palaeo-polyploidization history and plant inulin production.</title>
        <authorList>
            <person name="Fan W."/>
            <person name="Wang S."/>
            <person name="Wang H."/>
            <person name="Wang A."/>
            <person name="Jiang F."/>
            <person name="Liu H."/>
            <person name="Zhao H."/>
            <person name="Xu D."/>
            <person name="Zhang Y."/>
        </authorList>
    </citation>
    <scope>NUCLEOTIDE SEQUENCE [LARGE SCALE GENOMIC DNA]</scope>
    <source>
        <strain evidence="2">cv. Niubang</strain>
    </source>
</reference>
<gene>
    <name evidence="1" type="ORF">L6452_05044</name>
</gene>
<organism evidence="1 2">
    <name type="scientific">Arctium lappa</name>
    <name type="common">Greater burdock</name>
    <name type="synonym">Lappa major</name>
    <dbReference type="NCBI Taxonomy" id="4217"/>
    <lineage>
        <taxon>Eukaryota</taxon>
        <taxon>Viridiplantae</taxon>
        <taxon>Streptophyta</taxon>
        <taxon>Embryophyta</taxon>
        <taxon>Tracheophyta</taxon>
        <taxon>Spermatophyta</taxon>
        <taxon>Magnoliopsida</taxon>
        <taxon>eudicotyledons</taxon>
        <taxon>Gunneridae</taxon>
        <taxon>Pentapetalae</taxon>
        <taxon>asterids</taxon>
        <taxon>campanulids</taxon>
        <taxon>Asterales</taxon>
        <taxon>Asteraceae</taxon>
        <taxon>Carduoideae</taxon>
        <taxon>Cardueae</taxon>
        <taxon>Arctiinae</taxon>
        <taxon>Arctium</taxon>
    </lineage>
</organism>
<evidence type="ECO:0000313" key="1">
    <source>
        <dbReference type="EMBL" id="KAI3757504.1"/>
    </source>
</evidence>
<reference evidence="1 2" key="2">
    <citation type="journal article" date="2022" name="Mol. Ecol. Resour.">
        <title>The genomes of chicory, endive, great burdock and yacon provide insights into Asteraceae paleo-polyploidization history and plant inulin production.</title>
        <authorList>
            <person name="Fan W."/>
            <person name="Wang S."/>
            <person name="Wang H."/>
            <person name="Wang A."/>
            <person name="Jiang F."/>
            <person name="Liu H."/>
            <person name="Zhao H."/>
            <person name="Xu D."/>
            <person name="Zhang Y."/>
        </authorList>
    </citation>
    <scope>NUCLEOTIDE SEQUENCE [LARGE SCALE GENOMIC DNA]</scope>
    <source>
        <strain evidence="2">cv. Niubang</strain>
    </source>
</reference>
<proteinExistence type="predicted"/>
<dbReference type="EMBL" id="CM042048">
    <property type="protein sequence ID" value="KAI3757504.1"/>
    <property type="molecule type" value="Genomic_DNA"/>
</dbReference>
<comment type="caution">
    <text evidence="1">The sequence shown here is derived from an EMBL/GenBank/DDBJ whole genome shotgun (WGS) entry which is preliminary data.</text>
</comment>
<protein>
    <submittedName>
        <fullName evidence="1">Uncharacterized protein</fullName>
    </submittedName>
</protein>
<evidence type="ECO:0000313" key="2">
    <source>
        <dbReference type="Proteomes" id="UP001055879"/>
    </source>
</evidence>
<sequence>MDFKLGLKLKKVCDEVDVLISKDELVDPIFTTQQTDSMFILTSHLKGYGRRDIKIEINEDGSRITITGEKSVQEMLMVNCEVVKKQVEMRGFRKTFKIPEGVVLDKVKARLDEDESRLTIRMPKLVNGIVGIGIQELEETPSKGMRSKQDDHDEMGKESKDDEEIVGSKSELKQEEEGTQHDKDTNEAKPDNEIHEEIGQVDKIEEEINDDIEKEKPVVASERSSIMCTPIIAGSALLASLIVVVLSLIRSKNESSKKTN</sequence>
<keyword evidence="2" id="KW-1185">Reference proteome</keyword>
<name>A0ACB9EEZ0_ARCLA</name>
<accession>A0ACB9EEZ0</accession>
<dbReference type="Proteomes" id="UP001055879">
    <property type="component" value="Linkage Group LG02"/>
</dbReference>